<accession>A0A0E9VPZ0</accession>
<evidence type="ECO:0000313" key="1">
    <source>
        <dbReference type="EMBL" id="JAH79278.1"/>
    </source>
</evidence>
<dbReference type="AlphaFoldDB" id="A0A0E9VPZ0"/>
<dbReference type="EMBL" id="GBXM01029299">
    <property type="protein sequence ID" value="JAH79278.1"/>
    <property type="molecule type" value="Transcribed_RNA"/>
</dbReference>
<sequence>MLCPPMPQCLRTANVVAKDAAWYHRKYPNMV</sequence>
<name>A0A0E9VPZ0_ANGAN</name>
<reference evidence="1" key="1">
    <citation type="submission" date="2014-11" db="EMBL/GenBank/DDBJ databases">
        <authorList>
            <person name="Amaro Gonzalez C."/>
        </authorList>
    </citation>
    <scope>NUCLEOTIDE SEQUENCE</scope>
</reference>
<reference evidence="1" key="2">
    <citation type="journal article" date="2015" name="Fish Shellfish Immunol.">
        <title>Early steps in the European eel (Anguilla anguilla)-Vibrio vulnificus interaction in the gills: Role of the RtxA13 toxin.</title>
        <authorList>
            <person name="Callol A."/>
            <person name="Pajuelo D."/>
            <person name="Ebbesson L."/>
            <person name="Teles M."/>
            <person name="MacKenzie S."/>
            <person name="Amaro C."/>
        </authorList>
    </citation>
    <scope>NUCLEOTIDE SEQUENCE</scope>
</reference>
<protein>
    <submittedName>
        <fullName evidence="1">Uncharacterized protein</fullName>
    </submittedName>
</protein>
<proteinExistence type="predicted"/>
<organism evidence="1">
    <name type="scientific">Anguilla anguilla</name>
    <name type="common">European freshwater eel</name>
    <name type="synonym">Muraena anguilla</name>
    <dbReference type="NCBI Taxonomy" id="7936"/>
    <lineage>
        <taxon>Eukaryota</taxon>
        <taxon>Metazoa</taxon>
        <taxon>Chordata</taxon>
        <taxon>Craniata</taxon>
        <taxon>Vertebrata</taxon>
        <taxon>Euteleostomi</taxon>
        <taxon>Actinopterygii</taxon>
        <taxon>Neopterygii</taxon>
        <taxon>Teleostei</taxon>
        <taxon>Anguilliformes</taxon>
        <taxon>Anguillidae</taxon>
        <taxon>Anguilla</taxon>
    </lineage>
</organism>